<dbReference type="Pfam" id="PF01510">
    <property type="entry name" value="Amidase_2"/>
    <property type="match status" value="1"/>
</dbReference>
<reference evidence="3" key="2">
    <citation type="submission" date="2015-02" db="UniProtKB">
        <authorList>
            <consortium name="EnsemblMetazoa"/>
        </authorList>
    </citation>
    <scope>IDENTIFICATION</scope>
</reference>
<evidence type="ECO:0000256" key="1">
    <source>
        <dbReference type="ARBA" id="ARBA00007553"/>
    </source>
</evidence>
<dbReference type="HOGENOM" id="CLU_691382_0_0_1"/>
<dbReference type="SMART" id="SM00701">
    <property type="entry name" value="PGRP"/>
    <property type="match status" value="1"/>
</dbReference>
<dbReference type="Gene3D" id="3.40.80.10">
    <property type="entry name" value="Peptidoglycan recognition protein-like"/>
    <property type="match status" value="1"/>
</dbReference>
<dbReference type="InterPro" id="IPR006619">
    <property type="entry name" value="PGRP_domain_met/bac"/>
</dbReference>
<dbReference type="InterPro" id="IPR015510">
    <property type="entry name" value="PGRP"/>
</dbReference>
<keyword evidence="4" id="KW-1185">Reference proteome</keyword>
<organism evidence="3 4">
    <name type="scientific">Strigamia maritima</name>
    <name type="common">European centipede</name>
    <name type="synonym">Geophilus maritimus</name>
    <dbReference type="NCBI Taxonomy" id="126957"/>
    <lineage>
        <taxon>Eukaryota</taxon>
        <taxon>Metazoa</taxon>
        <taxon>Ecdysozoa</taxon>
        <taxon>Arthropoda</taxon>
        <taxon>Myriapoda</taxon>
        <taxon>Chilopoda</taxon>
        <taxon>Pleurostigmophora</taxon>
        <taxon>Geophilomorpha</taxon>
        <taxon>Linotaeniidae</taxon>
        <taxon>Strigamia</taxon>
    </lineage>
</organism>
<feature type="domain" description="Peptidoglycan recognition protein family" evidence="2">
    <location>
        <begin position="1"/>
        <end position="134"/>
    </location>
</feature>
<dbReference type="AlphaFoldDB" id="T1J1Y9"/>
<sequence>MMIHHTAGASCTTTDECKKLIKDIETYEIKILEDDVMMTMSTFGSLRTKFSNVLAKPHNTKEILSHFFIGGDGEIYEGRGWYYPDDHIPGYGLVVSVSFIGDYRTKDAPKNMLTALDKFIKCFMKKIAGYCQHVFSVHNDHRCTDCPGRHLKAQLAKSKHYDHSKNTNPCDRHKHYVQQLYNEFRKDPERGSHNSYVYDPAIREKYKEDEYLTGIKEETRKRANVNHSKDSLAVLPANKPAVQGGQIKNITKYMGTFDCAKIKWSRRQLENSHLQKDIMQLIAIDMKCELNMCRHVLCLISTLHIDGISEHFIPEDEQWTDAVDALENVETSKMAVVIAEKESKIVIVAILKNKESEKQVESFTSKLYFQHIFIYVRLCSFMLVYARLCSFKLVYARLH</sequence>
<protein>
    <recommendedName>
        <fullName evidence="2">Peptidoglycan recognition protein family domain-containing protein</fullName>
    </recommendedName>
</protein>
<dbReference type="CDD" id="cd06583">
    <property type="entry name" value="PGRP"/>
    <property type="match status" value="1"/>
</dbReference>
<dbReference type="PANTHER" id="PTHR11022:SF41">
    <property type="entry name" value="PEPTIDOGLYCAN-RECOGNITION PROTEIN LC-RELATED"/>
    <property type="match status" value="1"/>
</dbReference>
<dbReference type="GO" id="GO:0008745">
    <property type="term" value="F:N-acetylmuramoyl-L-alanine amidase activity"/>
    <property type="evidence" value="ECO:0007669"/>
    <property type="project" value="InterPro"/>
</dbReference>
<comment type="similarity">
    <text evidence="1">Belongs to the N-acetylmuramoyl-L-alanine amidase 2 family.</text>
</comment>
<accession>T1J1Y9</accession>
<dbReference type="PANTHER" id="PTHR11022">
    <property type="entry name" value="PEPTIDOGLYCAN RECOGNITION PROTEIN"/>
    <property type="match status" value="1"/>
</dbReference>
<dbReference type="EnsemblMetazoa" id="SMAR007563-RA">
    <property type="protein sequence ID" value="SMAR007563-PA"/>
    <property type="gene ID" value="SMAR007563"/>
</dbReference>
<dbReference type="Proteomes" id="UP000014500">
    <property type="component" value="Unassembled WGS sequence"/>
</dbReference>
<evidence type="ECO:0000259" key="2">
    <source>
        <dbReference type="SMART" id="SM00701"/>
    </source>
</evidence>
<proteinExistence type="inferred from homology"/>
<name>T1J1Y9_STRMM</name>
<reference evidence="4" key="1">
    <citation type="submission" date="2011-05" db="EMBL/GenBank/DDBJ databases">
        <authorList>
            <person name="Richards S.R."/>
            <person name="Qu J."/>
            <person name="Jiang H."/>
            <person name="Jhangiani S.N."/>
            <person name="Agravi P."/>
            <person name="Goodspeed R."/>
            <person name="Gross S."/>
            <person name="Mandapat C."/>
            <person name="Jackson L."/>
            <person name="Mathew T."/>
            <person name="Pu L."/>
            <person name="Thornton R."/>
            <person name="Saada N."/>
            <person name="Wilczek-Boney K.B."/>
            <person name="Lee S."/>
            <person name="Kovar C."/>
            <person name="Wu Y."/>
            <person name="Scherer S.E."/>
            <person name="Worley K.C."/>
            <person name="Muzny D.M."/>
            <person name="Gibbs R."/>
        </authorList>
    </citation>
    <scope>NUCLEOTIDE SEQUENCE</scope>
    <source>
        <strain evidence="4">Brora</strain>
    </source>
</reference>
<dbReference type="InterPro" id="IPR036505">
    <property type="entry name" value="Amidase/PGRP_sf"/>
</dbReference>
<dbReference type="InterPro" id="IPR002502">
    <property type="entry name" value="Amidase_domain"/>
</dbReference>
<dbReference type="GO" id="GO:0009253">
    <property type="term" value="P:peptidoglycan catabolic process"/>
    <property type="evidence" value="ECO:0007669"/>
    <property type="project" value="InterPro"/>
</dbReference>
<dbReference type="SUPFAM" id="SSF55846">
    <property type="entry name" value="N-acetylmuramoyl-L-alanine amidase-like"/>
    <property type="match status" value="1"/>
</dbReference>
<dbReference type="GO" id="GO:0008270">
    <property type="term" value="F:zinc ion binding"/>
    <property type="evidence" value="ECO:0007669"/>
    <property type="project" value="InterPro"/>
</dbReference>
<evidence type="ECO:0000313" key="4">
    <source>
        <dbReference type="Proteomes" id="UP000014500"/>
    </source>
</evidence>
<dbReference type="EMBL" id="JH431790">
    <property type="status" value="NOT_ANNOTATED_CDS"/>
    <property type="molecule type" value="Genomic_DNA"/>
</dbReference>
<evidence type="ECO:0000313" key="3">
    <source>
        <dbReference type="EnsemblMetazoa" id="SMAR007563-PA"/>
    </source>
</evidence>